<protein>
    <recommendedName>
        <fullName evidence="6">Translation initiation factor eIF2B subunit gamma</fullName>
    </recommendedName>
    <alternativeName>
        <fullName evidence="7">eIF2B GDP-GTP exchange factor subunit gamma</fullName>
    </alternativeName>
</protein>
<reference evidence="11" key="2">
    <citation type="journal article" date="2022" name="Res Sq">
        <title>Comparative Genomics Reveals Insights into the Divergent Evolution of Astigmatic Mites and Household Pest Adaptations.</title>
        <authorList>
            <person name="Xiong Q."/>
            <person name="Wan A.T.-Y."/>
            <person name="Liu X.-Y."/>
            <person name="Fung C.S.-H."/>
            <person name="Xiao X."/>
            <person name="Malainual N."/>
            <person name="Hou J."/>
            <person name="Wang L."/>
            <person name="Wang M."/>
            <person name="Yang K."/>
            <person name="Cui Y."/>
            <person name="Leung E."/>
            <person name="Nong W."/>
            <person name="Shin S.-K."/>
            <person name="Au S."/>
            <person name="Jeong K.Y."/>
            <person name="Chew F.T."/>
            <person name="Hui J."/>
            <person name="Leung T.F."/>
            <person name="Tungtrongchitr A."/>
            <person name="Zhong N."/>
            <person name="Liu Z."/>
            <person name="Tsui S."/>
        </authorList>
    </citation>
    <scope>NUCLEOTIDE SEQUENCE</scope>
    <source>
        <strain evidence="11">Derf</strain>
        <tissue evidence="11">Whole organism</tissue>
    </source>
</reference>
<dbReference type="InterPro" id="IPR051960">
    <property type="entry name" value="eIF2B_gamma"/>
</dbReference>
<reference evidence="11" key="1">
    <citation type="submission" date="2013-05" db="EMBL/GenBank/DDBJ databases">
        <authorList>
            <person name="Yim A.K.Y."/>
            <person name="Chan T.F."/>
            <person name="Ji K.M."/>
            <person name="Liu X.Y."/>
            <person name="Zhou J.W."/>
            <person name="Li R.Q."/>
            <person name="Yang K.Y."/>
            <person name="Li J."/>
            <person name="Li M."/>
            <person name="Law P.T.W."/>
            <person name="Wu Y.L."/>
            <person name="Cai Z.L."/>
            <person name="Qin H."/>
            <person name="Bao Y."/>
            <person name="Leung R.K.K."/>
            <person name="Ng P.K.S."/>
            <person name="Zou J."/>
            <person name="Zhong X.J."/>
            <person name="Ran P.X."/>
            <person name="Zhong N.S."/>
            <person name="Liu Z.G."/>
            <person name="Tsui S.K.W."/>
        </authorList>
    </citation>
    <scope>NUCLEOTIDE SEQUENCE</scope>
    <source>
        <strain evidence="11">Derf</strain>
        <tissue evidence="11">Whole organism</tissue>
    </source>
</reference>
<dbReference type="GO" id="GO:0002183">
    <property type="term" value="P:cytoplasmic translational initiation"/>
    <property type="evidence" value="ECO:0007669"/>
    <property type="project" value="TreeGrafter"/>
</dbReference>
<comment type="subcellular location">
    <subcellularLocation>
        <location evidence="1">Cytoplasm</location>
        <location evidence="1">Cytosol</location>
    </subcellularLocation>
</comment>
<keyword evidence="5" id="KW-0648">Protein biosynthesis</keyword>
<dbReference type="Pfam" id="PF25084">
    <property type="entry name" value="LbH_EIF2B"/>
    <property type="match status" value="1"/>
</dbReference>
<dbReference type="Proteomes" id="UP000790347">
    <property type="component" value="Unassembled WGS sequence"/>
</dbReference>
<dbReference type="GO" id="GO:0005851">
    <property type="term" value="C:eukaryotic translation initiation factor 2B complex"/>
    <property type="evidence" value="ECO:0007669"/>
    <property type="project" value="TreeGrafter"/>
</dbReference>
<dbReference type="Gene3D" id="3.90.550.10">
    <property type="entry name" value="Spore Coat Polysaccharide Biosynthesis Protein SpsA, Chain A"/>
    <property type="match status" value="1"/>
</dbReference>
<keyword evidence="4 11" id="KW-0396">Initiation factor</keyword>
<dbReference type="Gene3D" id="2.160.10.10">
    <property type="entry name" value="Hexapeptide repeat proteins"/>
    <property type="match status" value="2"/>
</dbReference>
<evidence type="ECO:0000256" key="1">
    <source>
        <dbReference type="ARBA" id="ARBA00004514"/>
    </source>
</evidence>
<dbReference type="AlphaFoldDB" id="A0A922I7A2"/>
<dbReference type="GO" id="GO:0016779">
    <property type="term" value="F:nucleotidyltransferase activity"/>
    <property type="evidence" value="ECO:0007669"/>
    <property type="project" value="UniProtKB-ARBA"/>
</dbReference>
<dbReference type="GO" id="GO:0005829">
    <property type="term" value="C:cytosol"/>
    <property type="evidence" value="ECO:0007669"/>
    <property type="project" value="UniProtKB-SubCell"/>
</dbReference>
<comment type="subunit">
    <text evidence="8">Component of the translation initiation factor 2B (eIF2B) complex which is a heterodecamer of two sets of five different subunits: alpha, beta, gamma, delta and epsilon. Subunits alpha, beta and delta comprise a regulatory subcomplex and subunits epsilon and gamma comprise a catalytic subcomplex. Within the complex, the hexameric regulatory complex resides at the center, with the two heterodimeric catalytic subcomplexes bound on opposite sides.</text>
</comment>
<dbReference type="GO" id="GO:0005085">
    <property type="term" value="F:guanyl-nucleotide exchange factor activity"/>
    <property type="evidence" value="ECO:0007669"/>
    <property type="project" value="TreeGrafter"/>
</dbReference>
<dbReference type="PANTHER" id="PTHR45989">
    <property type="entry name" value="TRANSLATION INITIATION FACTOR EIF-2B SUBUNIT GAMMA"/>
    <property type="match status" value="1"/>
</dbReference>
<dbReference type="SUPFAM" id="SSF53448">
    <property type="entry name" value="Nucleotide-diphospho-sugar transferases"/>
    <property type="match status" value="1"/>
</dbReference>
<evidence type="ECO:0000256" key="8">
    <source>
        <dbReference type="ARBA" id="ARBA00046432"/>
    </source>
</evidence>
<dbReference type="OrthoDB" id="10250549at2759"/>
<comment type="similarity">
    <text evidence="2">Belongs to the eIF-2B gamma/epsilon subunits family.</text>
</comment>
<dbReference type="CDD" id="cd04652">
    <property type="entry name" value="LbH_eIF2B_gamma_C"/>
    <property type="match status" value="1"/>
</dbReference>
<evidence type="ECO:0000313" key="11">
    <source>
        <dbReference type="EMBL" id="KAH9526717.1"/>
    </source>
</evidence>
<dbReference type="InterPro" id="IPR056764">
    <property type="entry name" value="LbH_EIF2B3/5"/>
</dbReference>
<evidence type="ECO:0000256" key="5">
    <source>
        <dbReference type="ARBA" id="ARBA00022917"/>
    </source>
</evidence>
<comment type="caution">
    <text evidence="11">The sequence shown here is derived from an EMBL/GenBank/DDBJ whole genome shotgun (WGS) entry which is preliminary data.</text>
</comment>
<dbReference type="PANTHER" id="PTHR45989:SF1">
    <property type="entry name" value="TRANSLATION INITIATION FACTOR EIF-2B SUBUNIT GAMMA"/>
    <property type="match status" value="1"/>
</dbReference>
<dbReference type="InterPro" id="IPR025877">
    <property type="entry name" value="MobA-like_NTP_Trfase"/>
</dbReference>
<organism evidence="11 12">
    <name type="scientific">Dermatophagoides farinae</name>
    <name type="common">American house dust mite</name>
    <dbReference type="NCBI Taxonomy" id="6954"/>
    <lineage>
        <taxon>Eukaryota</taxon>
        <taxon>Metazoa</taxon>
        <taxon>Ecdysozoa</taxon>
        <taxon>Arthropoda</taxon>
        <taxon>Chelicerata</taxon>
        <taxon>Arachnida</taxon>
        <taxon>Acari</taxon>
        <taxon>Acariformes</taxon>
        <taxon>Sarcoptiformes</taxon>
        <taxon>Astigmata</taxon>
        <taxon>Psoroptidia</taxon>
        <taxon>Analgoidea</taxon>
        <taxon>Pyroglyphidae</taxon>
        <taxon>Dermatophagoidinae</taxon>
        <taxon>Dermatophagoides</taxon>
    </lineage>
</organism>
<dbReference type="EMBL" id="ASGP02000001">
    <property type="protein sequence ID" value="KAH9526717.1"/>
    <property type="molecule type" value="Genomic_DNA"/>
</dbReference>
<evidence type="ECO:0000313" key="12">
    <source>
        <dbReference type="Proteomes" id="UP000790347"/>
    </source>
</evidence>
<evidence type="ECO:0000256" key="3">
    <source>
        <dbReference type="ARBA" id="ARBA00022490"/>
    </source>
</evidence>
<evidence type="ECO:0000256" key="7">
    <source>
        <dbReference type="ARBA" id="ARBA00044229"/>
    </source>
</evidence>
<proteinExistence type="inferred from homology"/>
<dbReference type="Pfam" id="PF12804">
    <property type="entry name" value="NTP_transf_3"/>
    <property type="match status" value="1"/>
</dbReference>
<accession>A0A922I7A2</accession>
<evidence type="ECO:0000259" key="10">
    <source>
        <dbReference type="Pfam" id="PF25084"/>
    </source>
</evidence>
<dbReference type="GO" id="GO:0003743">
    <property type="term" value="F:translation initiation factor activity"/>
    <property type="evidence" value="ECO:0007669"/>
    <property type="project" value="UniProtKB-KW"/>
</dbReference>
<sequence>MMVKNQFDYEFHTIILAAGRGSRMNHILHGRPKCLLQIANRPMIQYSLELLQRHHIQEAFIIVLDNEEHQIKNAVTALGLDIQLRFVTIPHAGDYATADSLRAIQKQEKLTKDILLVSCDLVADIDLEQFIQLYRLRNASFLCAFSSQCYPKENLMPAIKLADNCKEFDYIGLDGNDSNRLVFFEPDVMFTTDSIPLKRSILECCPYFQLRTDLIDSHIYLFRNWILDYLQHETGIRSIKFDLLPSLVRKQFRRQNSDRSTESSRPYENDEQSKKSKRFIDFIQIPELETYMADINLNQIDNENHEKKSKSSLINCVALIIDTGHLVRVNNLLGFCQANRFLIDQKSISNNSLINHNSKLGEKTMLKRTVIGNNCKIGDQCHLTNCIIQDNATIENGCQLINSVICSDVYLEGNVVLENCIVGPRYRVGEKSHYRNESLIQEMLDLI</sequence>
<dbReference type="InterPro" id="IPR029044">
    <property type="entry name" value="Nucleotide-diphossugar_trans"/>
</dbReference>
<gene>
    <name evidence="11" type="primary">EIF2B3</name>
    <name evidence="11" type="ORF">DERF_000781</name>
</gene>
<evidence type="ECO:0000256" key="4">
    <source>
        <dbReference type="ARBA" id="ARBA00022540"/>
    </source>
</evidence>
<evidence type="ECO:0000256" key="6">
    <source>
        <dbReference type="ARBA" id="ARBA00044196"/>
    </source>
</evidence>
<keyword evidence="12" id="KW-1185">Reference proteome</keyword>
<evidence type="ECO:0000256" key="2">
    <source>
        <dbReference type="ARBA" id="ARBA00007878"/>
    </source>
</evidence>
<evidence type="ECO:0000259" key="9">
    <source>
        <dbReference type="Pfam" id="PF12804"/>
    </source>
</evidence>
<feature type="domain" description="EIF2B subunit epsilon/gamma LbH" evidence="10">
    <location>
        <begin position="344"/>
        <end position="431"/>
    </location>
</feature>
<name>A0A922I7A2_DERFA</name>
<feature type="domain" description="MobA-like NTP transferase" evidence="9">
    <location>
        <begin position="14"/>
        <end position="135"/>
    </location>
</feature>
<keyword evidence="3" id="KW-0963">Cytoplasm</keyword>